<dbReference type="Proteomes" id="UP000295773">
    <property type="component" value="Unassembled WGS sequence"/>
</dbReference>
<organism evidence="1 2">
    <name type="scientific">Longicatena caecimuris</name>
    <dbReference type="NCBI Taxonomy" id="1796635"/>
    <lineage>
        <taxon>Bacteria</taxon>
        <taxon>Bacillati</taxon>
        <taxon>Bacillota</taxon>
        <taxon>Erysipelotrichia</taxon>
        <taxon>Erysipelotrichales</taxon>
        <taxon>Erysipelotrichaceae</taxon>
        <taxon>Longicatena</taxon>
    </lineage>
</organism>
<dbReference type="EMBL" id="SMBP01000009">
    <property type="protein sequence ID" value="TCU60032.1"/>
    <property type="molecule type" value="Genomic_DNA"/>
</dbReference>
<accession>A0A4R3TDV7</accession>
<dbReference type="RefSeq" id="WP_132224741.1">
    <property type="nucleotide sequence ID" value="NZ_JANKBG010000009.1"/>
</dbReference>
<proteinExistence type="predicted"/>
<evidence type="ECO:0000313" key="2">
    <source>
        <dbReference type="Proteomes" id="UP000295773"/>
    </source>
</evidence>
<dbReference type="SUPFAM" id="SSF47413">
    <property type="entry name" value="lambda repressor-like DNA-binding domains"/>
    <property type="match status" value="1"/>
</dbReference>
<sequence length="58" mass="6997">MDVRSIRKRKRITLKRVSEYLDLPIPVYIYYEIMGIKLMHTDILIDLCDLLGIDYHML</sequence>
<comment type="caution">
    <text evidence="1">The sequence shown here is derived from an EMBL/GenBank/DDBJ whole genome shotgun (WGS) entry which is preliminary data.</text>
</comment>
<evidence type="ECO:0008006" key="3">
    <source>
        <dbReference type="Google" id="ProtNLM"/>
    </source>
</evidence>
<dbReference type="GO" id="GO:0003677">
    <property type="term" value="F:DNA binding"/>
    <property type="evidence" value="ECO:0007669"/>
    <property type="project" value="InterPro"/>
</dbReference>
<name>A0A4R3TDV7_9FIRM</name>
<gene>
    <name evidence="1" type="ORF">EDD61_10969</name>
</gene>
<dbReference type="InterPro" id="IPR010982">
    <property type="entry name" value="Lambda_DNA-bd_dom_sf"/>
</dbReference>
<protein>
    <recommendedName>
        <fullName evidence="3">Helix-turn-helix protein</fullName>
    </recommendedName>
</protein>
<dbReference type="AlphaFoldDB" id="A0A4R3TDV7"/>
<keyword evidence="2" id="KW-1185">Reference proteome</keyword>
<evidence type="ECO:0000313" key="1">
    <source>
        <dbReference type="EMBL" id="TCU60032.1"/>
    </source>
</evidence>
<reference evidence="1 2" key="1">
    <citation type="submission" date="2019-03" db="EMBL/GenBank/DDBJ databases">
        <title>Genomic Encyclopedia of Type Strains, Phase IV (KMG-IV): sequencing the most valuable type-strain genomes for metagenomic binning, comparative biology and taxonomic classification.</title>
        <authorList>
            <person name="Goeker M."/>
        </authorList>
    </citation>
    <scope>NUCLEOTIDE SEQUENCE [LARGE SCALE GENOMIC DNA]</scope>
    <source>
        <strain evidence="1 2">DSM 29481</strain>
    </source>
</reference>